<dbReference type="InterPro" id="IPR002869">
    <property type="entry name" value="Pyrv_flavodox_OxRed_cen"/>
</dbReference>
<feature type="domain" description="Pyruvate/ketoisovalerate oxidoreductase catalytic" evidence="2">
    <location>
        <begin position="729"/>
        <end position="914"/>
    </location>
</feature>
<keyword evidence="1" id="KW-0560">Oxidoreductase</keyword>
<evidence type="ECO:0000259" key="2">
    <source>
        <dbReference type="Pfam" id="PF01558"/>
    </source>
</evidence>
<dbReference type="InterPro" id="IPR019752">
    <property type="entry name" value="Pyrv/ketoisovalerate_OxRed_cat"/>
</dbReference>
<dbReference type="GO" id="GO:0000287">
    <property type="term" value="F:magnesium ion binding"/>
    <property type="evidence" value="ECO:0007669"/>
    <property type="project" value="UniProtKB-ARBA"/>
</dbReference>
<dbReference type="InterPro" id="IPR009014">
    <property type="entry name" value="Transketo_C/PFOR_II"/>
</dbReference>
<accession>A0A427SYV3</accession>
<dbReference type="NCBIfam" id="NF009588">
    <property type="entry name" value="PRK13029.1"/>
    <property type="match status" value="1"/>
</dbReference>
<dbReference type="NCBIfam" id="NF009589">
    <property type="entry name" value="PRK13030.1"/>
    <property type="match status" value="1"/>
</dbReference>
<evidence type="ECO:0000313" key="5">
    <source>
        <dbReference type="Proteomes" id="UP000267081"/>
    </source>
</evidence>
<dbReference type="CDD" id="cd07034">
    <property type="entry name" value="TPP_PYR_PFOR_IOR-alpha_like"/>
    <property type="match status" value="1"/>
</dbReference>
<dbReference type="Gene3D" id="3.40.50.970">
    <property type="match status" value="1"/>
</dbReference>
<name>A0A427SYV3_9PSEU</name>
<dbReference type="RefSeq" id="WP_125314375.1">
    <property type="nucleotide sequence ID" value="NZ_RSEC01000060.1"/>
</dbReference>
<sequence length="1170" mass="124967">MSDSAAPPRALDDRYRVTDGLVHLTGVQALARLPLDARRADVRAGLRTAAFVSGYEGSPLGGYDLELGRQAALLAEHDVVFRPGVNEELAATAVQGAQLAARSADRRVDGVTGYWYGKSPGLDRAADALRHNTLMGTTRAGGAVAFVGDDPAAKSSTLPGCSEPLLADLGMPVLYPADPQEVLDLGLHAVALSRISGLWVGFKIATNVADGTGTAQVHPERVVPVFPDPTIDGRPFTHEVTARMLQPELGRLERSRDGARLELARRYAAANPLNRIVASGPDDRIGIVACGKTFLDLREGLRLLGLDDAELARRGVRLLRLGLVHPLEPGIVHRFAEGLREIVVVEEKRSFVETALKDLLYGRTGAPAIHGKRGPDGSALLPADGELDPDVIAGALAGRLTALGDFPSVIAWVQGRRKPRGRITLPLATRTPYFCSGCPHNSSTKTPEGSLVGAGIGCHSLVLMMDTAGTGEITGVTQMGGEGAQWVGMAPFLSRDHLLQNLGDGTFHHSGSLAVRAAVAGGVNITYKLLYNSAVAMTGGQQPAGVMTIPQITHAMRSEGVRRIIVTTEDPRRYRRAGLAKGVQVWSRDRLTEAQEVLARTEGVTLLIHDQECATELRRKRKRGLAPEPPQRIVINERVCEGCGDCGAKSNCLSVQPVATEFGRKTRIDQSSCNKDFSCLDGDCPSFLTVLPGKRAVTARRATPIADAFADPVPVFGTERFTARITGVGGSGVVTLSQILSTAATIAGLPVRALDQTGLAQKGGAVVSDIRIGDVAANKATAETCDLYLGADILVAADPRQLAVAAPGRTAAVVSTAQVPTGAMVTDTAAAFPDVTELLDRIGSATDPRTVQALDARAVSETLFGQDQYANLLLTGIAYQRGALPIPASAVEEAITLNGTKAETNIQAFRRGRQFVADRAAFDSTVRELRGEPEPPAEPAARVRALLERVRADAGSELARLLAIRVPDLVAYQNLAYARRYVEDIERLRRAEAAAVPGSTALTEAAAHHLHKLMAYKDEYEVARLSLDPGQEREIRARYGADARIAFRLHPPVLRAMGMRRKLELGPWFRPVFAALVAARQLRGTPFDPFGRAAVRRTERALVAEYRAVLAELGHSVRPENHDLAVEIASLPDAVRGYEDIKLGNVAAYRAALAEALKRFRAPVKAGEPC</sequence>
<proteinExistence type="predicted"/>
<gene>
    <name evidence="4" type="ORF">EIY87_35755</name>
</gene>
<dbReference type="AlphaFoldDB" id="A0A427SYV3"/>
<reference evidence="4 5" key="1">
    <citation type="submission" date="2018-12" db="EMBL/GenBank/DDBJ databases">
        <title>Amycolatopsis eburnea sp. nov. actinomycete associate with arbuscular mycorrhiza fungal spore.</title>
        <authorList>
            <person name="Lumyong S."/>
            <person name="Chaiya L."/>
        </authorList>
    </citation>
    <scope>NUCLEOTIDE SEQUENCE [LARGE SCALE GENOMIC DNA]</scope>
    <source>
        <strain evidence="4 5">GLM-1</strain>
    </source>
</reference>
<evidence type="ECO:0000313" key="4">
    <source>
        <dbReference type="EMBL" id="RSD10245.1"/>
    </source>
</evidence>
<dbReference type="InterPro" id="IPR051457">
    <property type="entry name" value="2-oxoacid:Fd_oxidoreductase"/>
</dbReference>
<dbReference type="InterPro" id="IPR002880">
    <property type="entry name" value="Pyrv_Fd/Flavodoxin_OxRdtase_N"/>
</dbReference>
<dbReference type="PANTHER" id="PTHR48084:SF3">
    <property type="entry name" value="SUBUNIT OF PYRUVATE:FLAVODOXIN OXIDOREDUCTASE"/>
    <property type="match status" value="1"/>
</dbReference>
<dbReference type="SUPFAM" id="SSF53323">
    <property type="entry name" value="Pyruvate-ferredoxin oxidoreductase, PFOR, domain III"/>
    <property type="match status" value="1"/>
</dbReference>
<dbReference type="InterPro" id="IPR029061">
    <property type="entry name" value="THDP-binding"/>
</dbReference>
<protein>
    <submittedName>
        <fullName evidence="4">Indolepyruvate ferredoxin oxidoreductase family protein</fullName>
    </submittedName>
</protein>
<dbReference type="GO" id="GO:0016903">
    <property type="term" value="F:oxidoreductase activity, acting on the aldehyde or oxo group of donors"/>
    <property type="evidence" value="ECO:0007669"/>
    <property type="project" value="InterPro"/>
</dbReference>
<keyword evidence="4" id="KW-0670">Pyruvate</keyword>
<dbReference type="InterPro" id="IPR046667">
    <property type="entry name" value="DUF6537"/>
</dbReference>
<dbReference type="Gene3D" id="3.40.920.10">
    <property type="entry name" value="Pyruvate-ferredoxin oxidoreductase, PFOR, domain III"/>
    <property type="match status" value="1"/>
</dbReference>
<dbReference type="SUPFAM" id="SSF52922">
    <property type="entry name" value="TK C-terminal domain-like"/>
    <property type="match status" value="1"/>
</dbReference>
<evidence type="ECO:0000259" key="3">
    <source>
        <dbReference type="Pfam" id="PF20169"/>
    </source>
</evidence>
<dbReference type="EMBL" id="RSEC01000060">
    <property type="protein sequence ID" value="RSD10245.1"/>
    <property type="molecule type" value="Genomic_DNA"/>
</dbReference>
<organism evidence="4 5">
    <name type="scientific">Amycolatopsis eburnea</name>
    <dbReference type="NCBI Taxonomy" id="2267691"/>
    <lineage>
        <taxon>Bacteria</taxon>
        <taxon>Bacillati</taxon>
        <taxon>Actinomycetota</taxon>
        <taxon>Actinomycetes</taxon>
        <taxon>Pseudonocardiales</taxon>
        <taxon>Pseudonocardiaceae</taxon>
        <taxon>Amycolatopsis</taxon>
    </lineage>
</organism>
<dbReference type="Pfam" id="PF01558">
    <property type="entry name" value="POR"/>
    <property type="match status" value="1"/>
</dbReference>
<dbReference type="Proteomes" id="UP000267081">
    <property type="component" value="Unassembled WGS sequence"/>
</dbReference>
<dbReference type="OrthoDB" id="9803617at2"/>
<feature type="domain" description="DUF6537" evidence="3">
    <location>
        <begin position="959"/>
        <end position="1154"/>
    </location>
</feature>
<keyword evidence="5" id="KW-1185">Reference proteome</keyword>
<dbReference type="SUPFAM" id="SSF52518">
    <property type="entry name" value="Thiamin diphosphate-binding fold (THDP-binding)"/>
    <property type="match status" value="2"/>
</dbReference>
<dbReference type="PANTHER" id="PTHR48084">
    <property type="entry name" value="2-OXOGLUTARATE OXIDOREDUCTASE SUBUNIT KORB-RELATED"/>
    <property type="match status" value="1"/>
</dbReference>
<dbReference type="Pfam" id="PF20169">
    <property type="entry name" value="DUF6537"/>
    <property type="match status" value="1"/>
</dbReference>
<evidence type="ECO:0000256" key="1">
    <source>
        <dbReference type="ARBA" id="ARBA00023002"/>
    </source>
</evidence>
<comment type="caution">
    <text evidence="4">The sequence shown here is derived from an EMBL/GenBank/DDBJ whole genome shotgun (WGS) entry which is preliminary data.</text>
</comment>